<dbReference type="STRING" id="61395.A0A1Y1W6U8"/>
<dbReference type="InterPro" id="IPR002528">
    <property type="entry name" value="MATE_fam"/>
</dbReference>
<keyword evidence="5 7" id="KW-0472">Membrane</keyword>
<evidence type="ECO:0000313" key="8">
    <source>
        <dbReference type="EMBL" id="ORX69267.1"/>
    </source>
</evidence>
<evidence type="ECO:0000256" key="1">
    <source>
        <dbReference type="ARBA" id="ARBA00004141"/>
    </source>
</evidence>
<dbReference type="NCBIfam" id="TIGR00797">
    <property type="entry name" value="matE"/>
    <property type="match status" value="1"/>
</dbReference>
<comment type="caution">
    <text evidence="8">The sequence shown here is derived from an EMBL/GenBank/DDBJ whole genome shotgun (WGS) entry which is preliminary data.</text>
</comment>
<dbReference type="InterPro" id="IPR045069">
    <property type="entry name" value="MATE_euk"/>
</dbReference>
<dbReference type="RefSeq" id="XP_040742999.1">
    <property type="nucleotide sequence ID" value="XM_040887859.1"/>
</dbReference>
<evidence type="ECO:0000256" key="5">
    <source>
        <dbReference type="ARBA" id="ARBA00023136"/>
    </source>
</evidence>
<feature type="transmembrane region" description="Helical" evidence="7">
    <location>
        <begin position="197"/>
        <end position="218"/>
    </location>
</feature>
<dbReference type="Proteomes" id="UP000193922">
    <property type="component" value="Unassembled WGS sequence"/>
</dbReference>
<protein>
    <submittedName>
        <fullName evidence="8">MATE efflux family protein</fullName>
    </submittedName>
</protein>
<reference evidence="8 9" key="1">
    <citation type="submission" date="2016-07" db="EMBL/GenBank/DDBJ databases">
        <title>Pervasive Adenine N6-methylation of Active Genes in Fungi.</title>
        <authorList>
            <consortium name="DOE Joint Genome Institute"/>
            <person name="Mondo S.J."/>
            <person name="Dannebaum R.O."/>
            <person name="Kuo R.C."/>
            <person name="Labutti K."/>
            <person name="Haridas S."/>
            <person name="Kuo A."/>
            <person name="Salamov A."/>
            <person name="Ahrendt S.R."/>
            <person name="Lipzen A."/>
            <person name="Sullivan W."/>
            <person name="Andreopoulos W.B."/>
            <person name="Clum A."/>
            <person name="Lindquist E."/>
            <person name="Daum C."/>
            <person name="Ramamoorthy G.K."/>
            <person name="Gryganskyi A."/>
            <person name="Culley D."/>
            <person name="Magnuson J.K."/>
            <person name="James T.Y."/>
            <person name="O'Malley M.A."/>
            <person name="Stajich J.E."/>
            <person name="Spatafora J.W."/>
            <person name="Visel A."/>
            <person name="Grigoriev I.V."/>
        </authorList>
    </citation>
    <scope>NUCLEOTIDE SEQUENCE [LARGE SCALE GENOMIC DNA]</scope>
    <source>
        <strain evidence="8 9">ATCC 12442</strain>
    </source>
</reference>
<evidence type="ECO:0000256" key="7">
    <source>
        <dbReference type="SAM" id="Phobius"/>
    </source>
</evidence>
<dbReference type="EMBL" id="MCFD01000008">
    <property type="protein sequence ID" value="ORX69267.1"/>
    <property type="molecule type" value="Genomic_DNA"/>
</dbReference>
<organism evidence="8 9">
    <name type="scientific">Linderina pennispora</name>
    <dbReference type="NCBI Taxonomy" id="61395"/>
    <lineage>
        <taxon>Eukaryota</taxon>
        <taxon>Fungi</taxon>
        <taxon>Fungi incertae sedis</taxon>
        <taxon>Zoopagomycota</taxon>
        <taxon>Kickxellomycotina</taxon>
        <taxon>Kickxellomycetes</taxon>
        <taxon>Kickxellales</taxon>
        <taxon>Kickxellaceae</taxon>
        <taxon>Linderina</taxon>
    </lineage>
</organism>
<feature type="transmembrane region" description="Helical" evidence="7">
    <location>
        <begin position="224"/>
        <end position="250"/>
    </location>
</feature>
<comment type="similarity">
    <text evidence="2">Belongs to the multi antimicrobial extrusion (MATE) (TC 2.A.66.1) family.</text>
</comment>
<dbReference type="CDD" id="cd13132">
    <property type="entry name" value="MATE_eukaryotic"/>
    <property type="match status" value="1"/>
</dbReference>
<feature type="region of interest" description="Disordered" evidence="6">
    <location>
        <begin position="499"/>
        <end position="537"/>
    </location>
</feature>
<evidence type="ECO:0000313" key="9">
    <source>
        <dbReference type="Proteomes" id="UP000193922"/>
    </source>
</evidence>
<dbReference type="PANTHER" id="PTHR11206">
    <property type="entry name" value="MULTIDRUG RESISTANCE PROTEIN"/>
    <property type="match status" value="1"/>
</dbReference>
<feature type="transmembrane region" description="Helical" evidence="7">
    <location>
        <begin position="419"/>
        <end position="439"/>
    </location>
</feature>
<feature type="transmembrane region" description="Helical" evidence="7">
    <location>
        <begin position="451"/>
        <end position="474"/>
    </location>
</feature>
<gene>
    <name evidence="8" type="ORF">DL89DRAFT_268280</name>
</gene>
<feature type="compositionally biased region" description="Polar residues" evidence="6">
    <location>
        <begin position="528"/>
        <end position="537"/>
    </location>
</feature>
<accession>A0A1Y1W6U8</accession>
<evidence type="ECO:0000256" key="3">
    <source>
        <dbReference type="ARBA" id="ARBA00022692"/>
    </source>
</evidence>
<dbReference type="AlphaFoldDB" id="A0A1Y1W6U8"/>
<dbReference type="Pfam" id="PF01554">
    <property type="entry name" value="MatE"/>
    <property type="match status" value="2"/>
</dbReference>
<feature type="transmembrane region" description="Helical" evidence="7">
    <location>
        <begin position="130"/>
        <end position="148"/>
    </location>
</feature>
<dbReference type="GeneID" id="63804507"/>
<keyword evidence="9" id="KW-1185">Reference proteome</keyword>
<name>A0A1Y1W6U8_9FUNG</name>
<comment type="subcellular location">
    <subcellularLocation>
        <location evidence="1">Membrane</location>
        <topology evidence="1">Multi-pass membrane protein</topology>
    </subcellularLocation>
</comment>
<proteinExistence type="inferred from homology"/>
<dbReference type="OrthoDB" id="2126698at2759"/>
<evidence type="ECO:0000256" key="6">
    <source>
        <dbReference type="SAM" id="MobiDB-lite"/>
    </source>
</evidence>
<evidence type="ECO:0000256" key="4">
    <source>
        <dbReference type="ARBA" id="ARBA00022989"/>
    </source>
</evidence>
<keyword evidence="3 7" id="KW-0812">Transmembrane</keyword>
<sequence>MADHTPAPHECAPLLSSPSAATLSDQVLIDDESSISRLVLIKQELVWLVTSSVPLALSYFCQSSFAFVSMLNVGRLGVNELAAASLAVMIINFVVMMPCVGLACALETFCSTAFTASHDKTRVGFHMQRGLVAVTLQLVPTVLLFVYMDSILQSIGQTEEVATLCGEFLRIWLLGSWPLVAFECLKRFVQAQGIMQAGTWIMAVVAPIHFLMSRMLVWSDTIGIGFAGAPLATAITNWLLFLGLTGYIVCSKAKEAWGGFTLDCLDGIWEFYRLAIPSAAMMSCSWSAFEMVTFGSSMFGPVSLAAQACIFSAMSLTYQTPAAIGSAAATRVGNSLGCGKQRRARFSAYISMCIGYAVGMTCSLMLFLNRHRWGYMYSDDEEVVTLCSKLMPYFAAVQTYDGMNGLVAGILRALGKQSLGAILAFPSFWILAVPIAFYLGMGPPHLEVIGLWLGLAVGVILYSLAQQCYILFYIDWRHEVKVCLDRLARSTKNLDPVQSRIAAGGSDDGMYRTPVTRTSSSSSSSSSPTTDNYGTLV</sequence>
<keyword evidence="4 7" id="KW-1133">Transmembrane helix</keyword>
<dbReference type="GO" id="GO:0042910">
    <property type="term" value="F:xenobiotic transmembrane transporter activity"/>
    <property type="evidence" value="ECO:0007669"/>
    <property type="project" value="InterPro"/>
</dbReference>
<dbReference type="GO" id="GO:0015297">
    <property type="term" value="F:antiporter activity"/>
    <property type="evidence" value="ECO:0007669"/>
    <property type="project" value="InterPro"/>
</dbReference>
<feature type="transmembrane region" description="Helical" evidence="7">
    <location>
        <begin position="45"/>
        <end position="69"/>
    </location>
</feature>
<feature type="transmembrane region" description="Helical" evidence="7">
    <location>
        <begin position="168"/>
        <end position="185"/>
    </location>
</feature>
<evidence type="ECO:0000256" key="2">
    <source>
        <dbReference type="ARBA" id="ARBA00010199"/>
    </source>
</evidence>
<dbReference type="GO" id="GO:0016020">
    <property type="term" value="C:membrane"/>
    <property type="evidence" value="ECO:0007669"/>
    <property type="project" value="UniProtKB-SubCell"/>
</dbReference>
<dbReference type="GO" id="GO:1990961">
    <property type="term" value="P:xenobiotic detoxification by transmembrane export across the plasma membrane"/>
    <property type="evidence" value="ECO:0007669"/>
    <property type="project" value="InterPro"/>
</dbReference>
<feature type="transmembrane region" description="Helical" evidence="7">
    <location>
        <begin position="346"/>
        <end position="368"/>
    </location>
</feature>
<feature type="transmembrane region" description="Helical" evidence="7">
    <location>
        <begin position="81"/>
        <end position="109"/>
    </location>
</feature>